<evidence type="ECO:0000313" key="2">
    <source>
        <dbReference type="Proteomes" id="UP000606786"/>
    </source>
</evidence>
<name>A0A811U6B8_CERCA</name>
<accession>A0A811U6B8</accession>
<reference evidence="1" key="1">
    <citation type="submission" date="2020-11" db="EMBL/GenBank/DDBJ databases">
        <authorList>
            <person name="Whitehead M."/>
        </authorList>
    </citation>
    <scope>NUCLEOTIDE SEQUENCE</scope>
    <source>
        <strain evidence="1">EGII</strain>
    </source>
</reference>
<protein>
    <submittedName>
        <fullName evidence="1">(Mediterranean fruit fly) hypothetical protein</fullName>
    </submittedName>
</protein>
<keyword evidence="2" id="KW-1185">Reference proteome</keyword>
<dbReference type="Proteomes" id="UP000606786">
    <property type="component" value="Unassembled WGS sequence"/>
</dbReference>
<proteinExistence type="predicted"/>
<evidence type="ECO:0000313" key="1">
    <source>
        <dbReference type="EMBL" id="CAD6994782.1"/>
    </source>
</evidence>
<organism evidence="1 2">
    <name type="scientific">Ceratitis capitata</name>
    <name type="common">Mediterranean fruit fly</name>
    <name type="synonym">Tephritis capitata</name>
    <dbReference type="NCBI Taxonomy" id="7213"/>
    <lineage>
        <taxon>Eukaryota</taxon>
        <taxon>Metazoa</taxon>
        <taxon>Ecdysozoa</taxon>
        <taxon>Arthropoda</taxon>
        <taxon>Hexapoda</taxon>
        <taxon>Insecta</taxon>
        <taxon>Pterygota</taxon>
        <taxon>Neoptera</taxon>
        <taxon>Endopterygota</taxon>
        <taxon>Diptera</taxon>
        <taxon>Brachycera</taxon>
        <taxon>Muscomorpha</taxon>
        <taxon>Tephritoidea</taxon>
        <taxon>Tephritidae</taxon>
        <taxon>Ceratitis</taxon>
        <taxon>Ceratitis</taxon>
    </lineage>
</organism>
<dbReference type="EMBL" id="CAJHJT010000001">
    <property type="protein sequence ID" value="CAD6994782.1"/>
    <property type="molecule type" value="Genomic_DNA"/>
</dbReference>
<gene>
    <name evidence="1" type="ORF">CCAP1982_LOCUS3513</name>
</gene>
<sequence>MVISFPIEEDECNEHNFTEDQEEDGILSEESFGESEEVVVKSSSYKNSVIGLKLNSEEDNMIYSKESIENHFIDVGRINKGGVIGLGEDMEHRIIVAETKVQCLLLPRYWLFEHNQNPANMWHRQRIQLEINIPSREKLFKFYMDLRKWDTFKNEITSSFKNSGTKLQDIPIMAHIISSGQ</sequence>
<dbReference type="AlphaFoldDB" id="A0A811U6B8"/>
<dbReference type="OrthoDB" id="8044016at2759"/>
<comment type="caution">
    <text evidence="1">The sequence shown here is derived from an EMBL/GenBank/DDBJ whole genome shotgun (WGS) entry which is preliminary data.</text>
</comment>